<evidence type="ECO:0000259" key="7">
    <source>
        <dbReference type="PROSITE" id="PS50885"/>
    </source>
</evidence>
<dbReference type="CDD" id="cd06225">
    <property type="entry name" value="HAMP"/>
    <property type="match status" value="1"/>
</dbReference>
<dbReference type="InterPro" id="IPR051310">
    <property type="entry name" value="MCP_chemotaxis"/>
</dbReference>
<feature type="domain" description="Methyl-accepting transducer" evidence="6">
    <location>
        <begin position="397"/>
        <end position="626"/>
    </location>
</feature>
<feature type="coiled-coil region" evidence="4">
    <location>
        <begin position="597"/>
        <end position="635"/>
    </location>
</feature>
<keyword evidence="9" id="KW-1185">Reference proteome</keyword>
<dbReference type="PANTHER" id="PTHR43531">
    <property type="entry name" value="PROTEIN ICFG"/>
    <property type="match status" value="1"/>
</dbReference>
<dbReference type="PROSITE" id="PS50885">
    <property type="entry name" value="HAMP"/>
    <property type="match status" value="1"/>
</dbReference>
<dbReference type="InterPro" id="IPR003660">
    <property type="entry name" value="HAMP_dom"/>
</dbReference>
<dbReference type="InterPro" id="IPR004089">
    <property type="entry name" value="MCPsignal_dom"/>
</dbReference>
<protein>
    <submittedName>
        <fullName evidence="8">Methyl-accepting chemotaxis protein</fullName>
    </submittedName>
</protein>
<evidence type="ECO:0000256" key="1">
    <source>
        <dbReference type="ARBA" id="ARBA00022481"/>
    </source>
</evidence>
<comment type="caution">
    <text evidence="8">The sequence shown here is derived from an EMBL/GenBank/DDBJ whole genome shotgun (WGS) entry which is preliminary data.</text>
</comment>
<evidence type="ECO:0000313" key="8">
    <source>
        <dbReference type="EMBL" id="GLS15336.1"/>
    </source>
</evidence>
<dbReference type="EMBL" id="BSPB01000023">
    <property type="protein sequence ID" value="GLS15336.1"/>
    <property type="molecule type" value="Genomic_DNA"/>
</dbReference>
<dbReference type="InterPro" id="IPR033462">
    <property type="entry name" value="Cache_3-Cache_2"/>
</dbReference>
<dbReference type="Gene3D" id="1.10.287.950">
    <property type="entry name" value="Methyl-accepting chemotaxis protein"/>
    <property type="match status" value="1"/>
</dbReference>
<keyword evidence="5" id="KW-0812">Transmembrane</keyword>
<evidence type="ECO:0000256" key="4">
    <source>
        <dbReference type="SAM" id="Coils"/>
    </source>
</evidence>
<gene>
    <name evidence="8" type="ORF">GCM10007935_27710</name>
</gene>
<dbReference type="Pfam" id="PF00015">
    <property type="entry name" value="MCPsignal"/>
    <property type="match status" value="1"/>
</dbReference>
<accession>A0ABQ6CAQ4</accession>
<evidence type="ECO:0000313" key="9">
    <source>
        <dbReference type="Proteomes" id="UP001156903"/>
    </source>
</evidence>
<evidence type="ECO:0000259" key="6">
    <source>
        <dbReference type="PROSITE" id="PS50111"/>
    </source>
</evidence>
<comment type="similarity">
    <text evidence="2">Belongs to the methyl-accepting chemotaxis (MCP) protein family.</text>
</comment>
<feature type="transmembrane region" description="Helical" evidence="5">
    <location>
        <begin position="318"/>
        <end position="338"/>
    </location>
</feature>
<dbReference type="InterPro" id="IPR029151">
    <property type="entry name" value="Sensor-like_sf"/>
</dbReference>
<dbReference type="PROSITE" id="PS50111">
    <property type="entry name" value="CHEMOTAXIS_TRANSDUC_2"/>
    <property type="match status" value="1"/>
</dbReference>
<dbReference type="SUPFAM" id="SSF103190">
    <property type="entry name" value="Sensory domain-like"/>
    <property type="match status" value="1"/>
</dbReference>
<dbReference type="Pfam" id="PF00672">
    <property type="entry name" value="HAMP"/>
    <property type="match status" value="1"/>
</dbReference>
<keyword evidence="5" id="KW-1133">Transmembrane helix</keyword>
<dbReference type="RefSeq" id="WP_284308281.1">
    <property type="nucleotide sequence ID" value="NZ_BSPB01000023.1"/>
</dbReference>
<evidence type="ECO:0000256" key="5">
    <source>
        <dbReference type="SAM" id="Phobius"/>
    </source>
</evidence>
<reference evidence="9" key="1">
    <citation type="journal article" date="2019" name="Int. J. Syst. Evol. Microbiol.">
        <title>The Global Catalogue of Microorganisms (GCM) 10K type strain sequencing project: providing services to taxonomists for standard genome sequencing and annotation.</title>
        <authorList>
            <consortium name="The Broad Institute Genomics Platform"/>
            <consortium name="The Broad Institute Genome Sequencing Center for Infectious Disease"/>
            <person name="Wu L."/>
            <person name="Ma J."/>
        </authorList>
    </citation>
    <scope>NUCLEOTIDE SEQUENCE [LARGE SCALE GENOMIC DNA]</scope>
    <source>
        <strain evidence="9">NBRC 109341</strain>
    </source>
</reference>
<feature type="domain" description="HAMP" evidence="7">
    <location>
        <begin position="340"/>
        <end position="392"/>
    </location>
</feature>
<proteinExistence type="inferred from homology"/>
<dbReference type="SMART" id="SM00283">
    <property type="entry name" value="MA"/>
    <property type="match status" value="1"/>
</dbReference>
<keyword evidence="4" id="KW-0175">Coiled coil</keyword>
<keyword evidence="3" id="KW-0807">Transducer</keyword>
<evidence type="ECO:0000256" key="2">
    <source>
        <dbReference type="ARBA" id="ARBA00029447"/>
    </source>
</evidence>
<evidence type="ECO:0000256" key="3">
    <source>
        <dbReference type="PROSITE-ProRule" id="PRU00284"/>
    </source>
</evidence>
<name>A0ABQ6CAQ4_9BURK</name>
<dbReference type="Pfam" id="PF17201">
    <property type="entry name" value="Cache_3-Cache_2"/>
    <property type="match status" value="1"/>
</dbReference>
<organism evidence="8 9">
    <name type="scientific">Hydrogenophaga electricum</name>
    <dbReference type="NCBI Taxonomy" id="1230953"/>
    <lineage>
        <taxon>Bacteria</taxon>
        <taxon>Pseudomonadati</taxon>
        <taxon>Pseudomonadota</taxon>
        <taxon>Betaproteobacteria</taxon>
        <taxon>Burkholderiales</taxon>
        <taxon>Comamonadaceae</taxon>
        <taxon>Hydrogenophaga</taxon>
    </lineage>
</organism>
<dbReference type="SUPFAM" id="SSF58104">
    <property type="entry name" value="Methyl-accepting chemotaxis protein (MCP) signaling domain"/>
    <property type="match status" value="1"/>
</dbReference>
<dbReference type="PANTHER" id="PTHR43531:SF14">
    <property type="entry name" value="METHYL-ACCEPTING CHEMOTAXIS PROTEIN I-RELATED"/>
    <property type="match status" value="1"/>
</dbReference>
<dbReference type="CDD" id="cd11386">
    <property type="entry name" value="MCP_signal"/>
    <property type="match status" value="1"/>
</dbReference>
<dbReference type="Proteomes" id="UP001156903">
    <property type="component" value="Unassembled WGS sequence"/>
</dbReference>
<sequence>MKTSSPDKQSLARRVALLAVALLAGVLVVLSAGMAVVAEERSRDRLVEVVGDKAASVAEAVDAFDATARLMTERAYQPFRKKFAEHFELDADSGHLKSWGMLLNGDFGEVDTFAQANGGVATVFMRKGDDFERITTSLKKEDGERAVGTLLARDHPAYPLMLEGKTFTGRAVLFGKPYMTHYEPVRNEAGQVVGILFIGYDITDFQTSLEKLVTNARFHESGATVVIDPRRSDEEAVFVMHPTAAGHKVLEAMPGAAPMLATLRGSANVFIRDAVPLVAAGMADPWLVKRTAQAGGWWVVAEVSDREAMASYWSTIQAFWALLALTTVILGVGLYLLVQRNVSRPLSELTGAVTSVAQGDLTQVFRSDRRDEIGRLVTEVEGMRSRFAGMMQQLRSATENIGTASTQIASGNQDLSSRTEQTASNLQQTAASMEELNSTVRQSAEAARQANQLAASAAETAARGGQVVSQVVSTMEAINHSSKKISDIIGVIDGIAFQTNILALNAAVEAARAGEQGRGFAVVAGEVRNLAQRSAEAAKEIKGLIGASVDKVDAGSRLVGEAGQTMGEIVASVQRVSDIIGEITAAAGEQSQGIGQINVAVNQLDQMTQQNAALVEESAAAAESLREQAQRLAQVVQVFRVDASASQAAVVHGATAAEES</sequence>
<keyword evidence="1" id="KW-0488">Methylation</keyword>
<dbReference type="SMART" id="SM00304">
    <property type="entry name" value="HAMP"/>
    <property type="match status" value="1"/>
</dbReference>
<keyword evidence="5" id="KW-0472">Membrane</keyword>